<evidence type="ECO:0000313" key="3">
    <source>
        <dbReference type="EMBL" id="MEY9314388.1"/>
    </source>
</evidence>
<keyword evidence="5" id="KW-1185">Reference proteome</keyword>
<dbReference type="GO" id="GO:0003677">
    <property type="term" value="F:DNA binding"/>
    <property type="evidence" value="ECO:0007669"/>
    <property type="project" value="InterPro"/>
</dbReference>
<dbReference type="EMBL" id="JAFICZ010000001">
    <property type="protein sequence ID" value="MBP1290621.1"/>
    <property type="molecule type" value="Genomic_DNA"/>
</dbReference>
<dbReference type="PROSITE" id="PS50943">
    <property type="entry name" value="HTH_CROC1"/>
    <property type="match status" value="1"/>
</dbReference>
<sequence>MSQDTFLKEDLANLRKEMRLTQQQMADALGMALRAYQSIESGESEYRFIHRLAAERVALMIAADRKEPMLAPSSVRDDAIELVRVGRLTGAPVFQKARTDDGNDKAASAEYQAAGFRAAYGTVGEVVLLASAIDSQLNHVLIQLLHLVESPMLEAVIATLDTVRKIEMLKERSTFIAQTRWQKPVRMYVEKVERVYKWRNIACHTPMIPDEKHGAVFVPTAAAKLLKGLQLNEPVAKRVPYSELEAAIKIGESALAEGMSLIENFQKVNIERKKRFG</sequence>
<dbReference type="Proteomes" id="UP001565471">
    <property type="component" value="Unassembled WGS sequence"/>
</dbReference>
<dbReference type="SUPFAM" id="SSF47413">
    <property type="entry name" value="lambda repressor-like DNA-binding domains"/>
    <property type="match status" value="1"/>
</dbReference>
<dbReference type="AlphaFoldDB" id="A0A7Y8R5P4"/>
<dbReference type="EMBL" id="JBGBZA010000002">
    <property type="protein sequence ID" value="MEY9314388.1"/>
    <property type="molecule type" value="Genomic_DNA"/>
</dbReference>
<comment type="caution">
    <text evidence="2">The sequence shown here is derived from an EMBL/GenBank/DDBJ whole genome shotgun (WGS) entry which is preliminary data.</text>
</comment>
<evidence type="ECO:0000313" key="5">
    <source>
        <dbReference type="Proteomes" id="UP001565471"/>
    </source>
</evidence>
<feature type="domain" description="HTH cro/C1-type" evidence="1">
    <location>
        <begin position="11"/>
        <end position="45"/>
    </location>
</feature>
<organism evidence="2 4">
    <name type="scientific">Bradyrhizobium elkanii</name>
    <dbReference type="NCBI Taxonomy" id="29448"/>
    <lineage>
        <taxon>Bacteria</taxon>
        <taxon>Pseudomonadati</taxon>
        <taxon>Pseudomonadota</taxon>
        <taxon>Alphaproteobacteria</taxon>
        <taxon>Hyphomicrobiales</taxon>
        <taxon>Nitrobacteraceae</taxon>
        <taxon>Bradyrhizobium</taxon>
    </lineage>
</organism>
<evidence type="ECO:0000313" key="2">
    <source>
        <dbReference type="EMBL" id="MBP1290621.1"/>
    </source>
</evidence>
<evidence type="ECO:0000313" key="4">
    <source>
        <dbReference type="Proteomes" id="UP000673383"/>
    </source>
</evidence>
<dbReference type="Gene3D" id="1.10.260.40">
    <property type="entry name" value="lambda repressor-like DNA-binding domains"/>
    <property type="match status" value="1"/>
</dbReference>
<reference evidence="3 5" key="2">
    <citation type="submission" date="2024-07" db="EMBL/GenBank/DDBJ databases">
        <title>Genomic Encyclopedia of Type Strains, Phase V (KMG-V): Genome sequencing to study the core and pangenomes of soil and plant-associated prokaryotes.</title>
        <authorList>
            <person name="Whitman W."/>
        </authorList>
    </citation>
    <scope>NUCLEOTIDE SEQUENCE [LARGE SCALE GENOMIC DNA]</scope>
    <source>
        <strain evidence="3 5">USDA 415</strain>
    </source>
</reference>
<dbReference type="RefSeq" id="WP_016844883.1">
    <property type="nucleotide sequence ID" value="NZ_CP126004.1"/>
</dbReference>
<proteinExistence type="predicted"/>
<dbReference type="Pfam" id="PF01381">
    <property type="entry name" value="HTH_3"/>
    <property type="match status" value="1"/>
</dbReference>
<name>A0A7Y8R5P4_BRAEL</name>
<dbReference type="Proteomes" id="UP000673383">
    <property type="component" value="Unassembled WGS sequence"/>
</dbReference>
<dbReference type="CDD" id="cd00093">
    <property type="entry name" value="HTH_XRE"/>
    <property type="match status" value="1"/>
</dbReference>
<gene>
    <name evidence="3" type="ORF">ABIF29_001187</name>
    <name evidence="2" type="ORF">JOH49_000374</name>
</gene>
<accession>A0A7Y8R5P4</accession>
<dbReference type="InterPro" id="IPR010982">
    <property type="entry name" value="Lambda_DNA-bd_dom_sf"/>
</dbReference>
<protein>
    <submittedName>
        <fullName evidence="2">Transcriptional regulator with XRE-family HTH domain</fullName>
    </submittedName>
</protein>
<reference evidence="2" key="1">
    <citation type="submission" date="2021-02" db="EMBL/GenBank/DDBJ databases">
        <title>Genomic Encyclopedia of Type Strains, Phase IV (KMG-V): Genome sequencing to study the core and pangenomes of soil and plant-associated prokaryotes.</title>
        <authorList>
            <person name="Whitman W."/>
        </authorList>
    </citation>
    <scope>NUCLEOTIDE SEQUENCE</scope>
    <source>
        <strain evidence="2">USDA 406</strain>
    </source>
</reference>
<evidence type="ECO:0000259" key="1">
    <source>
        <dbReference type="PROSITE" id="PS50943"/>
    </source>
</evidence>
<dbReference type="InterPro" id="IPR001387">
    <property type="entry name" value="Cro/C1-type_HTH"/>
</dbReference>